<proteinExistence type="predicted"/>
<dbReference type="AlphaFoldDB" id="F7XLM8"/>
<sequence>MNCPDTDNECIQVDIAPTISKILHIPMIAPSGKPIQKILDYTGKKKCRKIVLIIVDSLGFSLYKRLEKHMPAIKKIADTGLLIKCRSVADKTTPAIASIFSGYYPEEHMIQKTEDLYYERVKNKDNPKIKSILEWAHEAGLRSSIAIESEGAAALSGRIDTSSGVRDVSDIVEYDRKITEAVFKSLKNQPHLMAIHLRTIDRIAHTEDKWKSIIGAASCINKNIDMIINEMEPCTLVIVCGDHPIHSSQKWLKMASDEEINNYDNKYVALIAGCI</sequence>
<dbReference type="SUPFAM" id="SSF53649">
    <property type="entry name" value="Alkaline phosphatase-like"/>
    <property type="match status" value="1"/>
</dbReference>
<organism evidence="1 2">
    <name type="scientific">Methanosalsum zhilinae (strain DSM 4017 / NBRC 107636 / OCM 62 / WeN5)</name>
    <name type="common">Methanohalophilus zhilinae</name>
    <dbReference type="NCBI Taxonomy" id="679901"/>
    <lineage>
        <taxon>Archaea</taxon>
        <taxon>Methanobacteriati</taxon>
        <taxon>Methanobacteriota</taxon>
        <taxon>Stenosarchaea group</taxon>
        <taxon>Methanomicrobia</taxon>
        <taxon>Methanosarcinales</taxon>
        <taxon>Methanosarcinaceae</taxon>
        <taxon>Methanosalsum</taxon>
    </lineage>
</organism>
<dbReference type="STRING" id="679901.Mzhil_0994"/>
<gene>
    <name evidence="1" type="ordered locus">Mzhil_0994</name>
</gene>
<dbReference type="OrthoDB" id="148092at2157"/>
<accession>F7XLM8</accession>
<dbReference type="KEGG" id="mzh:Mzhil_0994"/>
<dbReference type="InterPro" id="IPR002591">
    <property type="entry name" value="Phosphodiest/P_Trfase"/>
</dbReference>
<protein>
    <submittedName>
        <fullName evidence="1">Type I phosphodiesterase/nucleotide pyrophosphatase</fullName>
    </submittedName>
</protein>
<keyword evidence="2" id="KW-1185">Reference proteome</keyword>
<evidence type="ECO:0000313" key="1">
    <source>
        <dbReference type="EMBL" id="AEH60851.1"/>
    </source>
</evidence>
<dbReference type="Pfam" id="PF01663">
    <property type="entry name" value="Phosphodiest"/>
    <property type="match status" value="1"/>
</dbReference>
<dbReference type="RefSeq" id="WP_013898289.1">
    <property type="nucleotide sequence ID" value="NC_015676.1"/>
</dbReference>
<name>F7XLM8_METZD</name>
<reference evidence="1 2" key="1">
    <citation type="submission" date="2010-07" db="EMBL/GenBank/DDBJ databases">
        <title>The complete genome of Methanosalsum zhilinae DSM 4017.</title>
        <authorList>
            <consortium name="US DOE Joint Genome Institute (JGI-PGF)"/>
            <person name="Lucas S."/>
            <person name="Copeland A."/>
            <person name="Lapidus A."/>
            <person name="Glavina del Rio T."/>
            <person name="Dalin E."/>
            <person name="Tice H."/>
            <person name="Bruce D."/>
            <person name="Goodwin L."/>
            <person name="Pitluck S."/>
            <person name="Kyrpides N."/>
            <person name="Mavromatis K."/>
            <person name="Ovchinnikova G."/>
            <person name="Daligault H."/>
            <person name="Detter J.C."/>
            <person name="Han C."/>
            <person name="Tapia R."/>
            <person name="Larimer F."/>
            <person name="Land M."/>
            <person name="Hauser L."/>
            <person name="Markowitz V."/>
            <person name="Cheng J.-F."/>
            <person name="Hugenholtz P."/>
            <person name="Woyke T."/>
            <person name="Wu D."/>
            <person name="Spring S."/>
            <person name="Schueler E."/>
            <person name="Brambilla E."/>
            <person name="Klenk H.-P."/>
            <person name="Eisen J.A."/>
        </authorList>
    </citation>
    <scope>NUCLEOTIDE SEQUENCE [LARGE SCALE GENOMIC DNA]</scope>
    <source>
        <strain evidence="2">DSM 4017 / NBRC 107636 / OCM 62 / WeN5</strain>
    </source>
</reference>
<dbReference type="Gene3D" id="3.40.720.10">
    <property type="entry name" value="Alkaline Phosphatase, subunit A"/>
    <property type="match status" value="1"/>
</dbReference>
<dbReference type="GeneID" id="10822617"/>
<evidence type="ECO:0000313" key="2">
    <source>
        <dbReference type="Proteomes" id="UP000006622"/>
    </source>
</evidence>
<dbReference type="EMBL" id="CP002101">
    <property type="protein sequence ID" value="AEH60851.1"/>
    <property type="molecule type" value="Genomic_DNA"/>
</dbReference>
<dbReference type="InterPro" id="IPR017850">
    <property type="entry name" value="Alkaline_phosphatase_core_sf"/>
</dbReference>
<dbReference type="HOGENOM" id="CLU_1014141_0_0_2"/>
<dbReference type="Proteomes" id="UP000006622">
    <property type="component" value="Chromosome"/>
</dbReference>